<gene>
    <name evidence="1" type="ORF">GCM10023191_073960</name>
</gene>
<dbReference type="EMBL" id="BAABHF010000046">
    <property type="protein sequence ID" value="GAA4510805.1"/>
    <property type="molecule type" value="Genomic_DNA"/>
</dbReference>
<organism evidence="1 2">
    <name type="scientific">Actinoallomurus oryzae</name>
    <dbReference type="NCBI Taxonomy" id="502180"/>
    <lineage>
        <taxon>Bacteria</taxon>
        <taxon>Bacillati</taxon>
        <taxon>Actinomycetota</taxon>
        <taxon>Actinomycetes</taxon>
        <taxon>Streptosporangiales</taxon>
        <taxon>Thermomonosporaceae</taxon>
        <taxon>Actinoallomurus</taxon>
    </lineage>
</organism>
<protein>
    <submittedName>
        <fullName evidence="1">Uncharacterized protein</fullName>
    </submittedName>
</protein>
<sequence>MNIDAHDRELRLITGLCRELAKLGLNVGMSDARPAVLVRKQGEPVLMITMDGSGGFFEWSEGENRHPAIDMAGAAAAVSEHVKNPQPGPGETS</sequence>
<evidence type="ECO:0000313" key="1">
    <source>
        <dbReference type="EMBL" id="GAA4510805.1"/>
    </source>
</evidence>
<comment type="caution">
    <text evidence="1">The sequence shown here is derived from an EMBL/GenBank/DDBJ whole genome shotgun (WGS) entry which is preliminary data.</text>
</comment>
<dbReference type="Proteomes" id="UP001500503">
    <property type="component" value="Unassembled WGS sequence"/>
</dbReference>
<reference evidence="2" key="1">
    <citation type="journal article" date="2019" name="Int. J. Syst. Evol. Microbiol.">
        <title>The Global Catalogue of Microorganisms (GCM) 10K type strain sequencing project: providing services to taxonomists for standard genome sequencing and annotation.</title>
        <authorList>
            <consortium name="The Broad Institute Genomics Platform"/>
            <consortium name="The Broad Institute Genome Sequencing Center for Infectious Disease"/>
            <person name="Wu L."/>
            <person name="Ma J."/>
        </authorList>
    </citation>
    <scope>NUCLEOTIDE SEQUENCE [LARGE SCALE GENOMIC DNA]</scope>
    <source>
        <strain evidence="2">JCM 17933</strain>
    </source>
</reference>
<evidence type="ECO:0000313" key="2">
    <source>
        <dbReference type="Proteomes" id="UP001500503"/>
    </source>
</evidence>
<dbReference type="RefSeq" id="WP_345471940.1">
    <property type="nucleotide sequence ID" value="NZ_BAABHF010000046.1"/>
</dbReference>
<name>A0ABP8QV39_9ACTN</name>
<keyword evidence="2" id="KW-1185">Reference proteome</keyword>
<proteinExistence type="predicted"/>
<accession>A0ABP8QV39</accession>